<feature type="region of interest" description="Disordered" evidence="1">
    <location>
        <begin position="593"/>
        <end position="624"/>
    </location>
</feature>
<gene>
    <name evidence="4" type="ORF">CMsap09_05445</name>
</gene>
<evidence type="ECO:0000259" key="3">
    <source>
        <dbReference type="Pfam" id="PF19291"/>
    </source>
</evidence>
<dbReference type="PANTHER" id="PTHR31616">
    <property type="entry name" value="TREHALASE"/>
    <property type="match status" value="1"/>
</dbReference>
<comment type="caution">
    <text evidence="4">The sequence shown here is derived from an EMBL/GenBank/DDBJ whole genome shotgun (WGS) entry which is preliminary data.</text>
</comment>
<evidence type="ECO:0000313" key="4">
    <source>
        <dbReference type="EMBL" id="OUE08372.1"/>
    </source>
</evidence>
<dbReference type="Proteomes" id="UP000195106">
    <property type="component" value="Unassembled WGS sequence"/>
</dbReference>
<dbReference type="SUPFAM" id="SSF48208">
    <property type="entry name" value="Six-hairpin glycosidases"/>
    <property type="match status" value="1"/>
</dbReference>
<dbReference type="GO" id="GO:0005975">
    <property type="term" value="P:carbohydrate metabolic process"/>
    <property type="evidence" value="ECO:0007669"/>
    <property type="project" value="InterPro"/>
</dbReference>
<accession>A0A251XS48</accession>
<dbReference type="InterPro" id="IPR011613">
    <property type="entry name" value="GH15-like"/>
</dbReference>
<feature type="domain" description="GH15-like" evidence="2">
    <location>
        <begin position="218"/>
        <end position="583"/>
    </location>
</feature>
<dbReference type="InterPro" id="IPR012341">
    <property type="entry name" value="6hp_glycosidase-like_sf"/>
</dbReference>
<dbReference type="AlphaFoldDB" id="A0A251XS48"/>
<dbReference type="InterPro" id="IPR045582">
    <property type="entry name" value="Trehalase-like_N"/>
</dbReference>
<sequence>MAMRIEDYALIGDCHTGALVGRDGSIDWLCLPRFDSASMFGALLGTEEHGAWKLAPASPDATVSMRTYLGNTFVLWTRWETPEGAVEVTDFMSMGDRRADVVRRVQGISGTVRMQGDLRLRFGYATALPWIRKLDGDDPRLVAVAGPDAVVIRGPELTATDHHHGVAFEVSAGETVDTALTWYPSHRSEPPAFDVDAALEHTTEWWETWASSIEHQGPHQAAVRRSLLVLRALTHEDTGGIVAAATTSLPEQFGGSRNWDYRYVWLRDASLTLEVLLAHGFDDEADEWRTWLLRAIAGDPGDVQIMYGLSGERFLPERDLDSLPGYEGSGPVRVGNGAFEQYQADVIGEVMLALQAARDAGVRETEFSWPLQRALIGFVEDNWERQDSGIWEIRGAEQHFTHSRAMIWAALDAAVQGVERHGLDGPVEQWRTLRDRVRDEILDRGVDPATGAFRQHYGTTEVDASLLILAQAGFCAYDDPHMLATVDAMERTLMHEGFLLRYDTSAGVDGLPAGEYPFLACSFWLVEQYARSGRVTDGRELMDRLVGLCNDVGLLSEEYDPVGRRQAGNVPQALSHLALVRAADALEAAAAAHPDDLDRAHEDGNAARAHAEAARGATATAPAA</sequence>
<dbReference type="Gene3D" id="1.50.10.10">
    <property type="match status" value="1"/>
</dbReference>
<feature type="compositionally biased region" description="Basic and acidic residues" evidence="1">
    <location>
        <begin position="593"/>
        <end position="613"/>
    </location>
</feature>
<evidence type="ECO:0000256" key="1">
    <source>
        <dbReference type="SAM" id="MobiDB-lite"/>
    </source>
</evidence>
<dbReference type="Pfam" id="PF19291">
    <property type="entry name" value="TREH_N"/>
    <property type="match status" value="1"/>
</dbReference>
<proteinExistence type="predicted"/>
<dbReference type="Pfam" id="PF00723">
    <property type="entry name" value="Glyco_hydro_15"/>
    <property type="match status" value="1"/>
</dbReference>
<evidence type="ECO:0000259" key="2">
    <source>
        <dbReference type="Pfam" id="PF00723"/>
    </source>
</evidence>
<evidence type="ECO:0000313" key="5">
    <source>
        <dbReference type="Proteomes" id="UP000195106"/>
    </source>
</evidence>
<feature type="compositionally biased region" description="Low complexity" evidence="1">
    <location>
        <begin position="614"/>
        <end position="624"/>
    </location>
</feature>
<dbReference type="InterPro" id="IPR008928">
    <property type="entry name" value="6-hairpin_glycosidase_sf"/>
</dbReference>
<reference evidence="4 5" key="1">
    <citation type="submission" date="2016-08" db="EMBL/GenBank/DDBJ databases">
        <title>Genome sequence of Clavibacter michiganensis spp. strain CASJ009.</title>
        <authorList>
            <person name="Thapa S.P."/>
            <person name="Coaker G."/>
        </authorList>
    </citation>
    <scope>NUCLEOTIDE SEQUENCE [LARGE SCALE GENOMIC DNA]</scope>
    <source>
        <strain evidence="4">CASJ009</strain>
    </source>
</reference>
<dbReference type="PANTHER" id="PTHR31616:SF0">
    <property type="entry name" value="GLUCAN 1,4-ALPHA-GLUCOSIDASE"/>
    <property type="match status" value="1"/>
</dbReference>
<dbReference type="GO" id="GO:0004553">
    <property type="term" value="F:hydrolase activity, hydrolyzing O-glycosyl compounds"/>
    <property type="evidence" value="ECO:0007669"/>
    <property type="project" value="TreeGrafter"/>
</dbReference>
<protein>
    <submittedName>
        <fullName evidence="4">Trehalase</fullName>
    </submittedName>
</protein>
<organism evidence="4 5">
    <name type="scientific">Clavibacter michiganensis</name>
    <dbReference type="NCBI Taxonomy" id="28447"/>
    <lineage>
        <taxon>Bacteria</taxon>
        <taxon>Bacillati</taxon>
        <taxon>Actinomycetota</taxon>
        <taxon>Actinomycetes</taxon>
        <taxon>Micrococcales</taxon>
        <taxon>Microbacteriaceae</taxon>
        <taxon>Clavibacter</taxon>
    </lineage>
</organism>
<feature type="domain" description="Trehalase-like N-terminal" evidence="3">
    <location>
        <begin position="2"/>
        <end position="126"/>
    </location>
</feature>
<dbReference type="EMBL" id="MDHJ01000001">
    <property type="protein sequence ID" value="OUE08372.1"/>
    <property type="molecule type" value="Genomic_DNA"/>
</dbReference>
<name>A0A251XS48_9MICO</name>